<organism evidence="2 3">
    <name type="scientific">Mycena chlorophos</name>
    <name type="common">Agaric fungus</name>
    <name type="synonym">Agaricus chlorophos</name>
    <dbReference type="NCBI Taxonomy" id="658473"/>
    <lineage>
        <taxon>Eukaryota</taxon>
        <taxon>Fungi</taxon>
        <taxon>Dikarya</taxon>
        <taxon>Basidiomycota</taxon>
        <taxon>Agaricomycotina</taxon>
        <taxon>Agaricomycetes</taxon>
        <taxon>Agaricomycetidae</taxon>
        <taxon>Agaricales</taxon>
        <taxon>Marasmiineae</taxon>
        <taxon>Mycenaceae</taxon>
        <taxon>Mycena</taxon>
    </lineage>
</organism>
<evidence type="ECO:0000313" key="3">
    <source>
        <dbReference type="Proteomes" id="UP000613580"/>
    </source>
</evidence>
<dbReference type="Proteomes" id="UP000613580">
    <property type="component" value="Unassembled WGS sequence"/>
</dbReference>
<sequence>MPSTSPKQLSLSEGLLVDITEEPPSYSEHRSSQHAGEKPPPPSPLSPVFLSSPGFEAQDPRITEPYSASHLRDLSTTTALQVRDTLRKLITHMVCEQTPESNQDSMQFLQTYSRACAHKGINFLELLSEPFIHDHTPLYWAIAKRPSCPSEADRPSVDTKLPPLVRALLGYYAEPICASSATRKEIELACLLNSDQWLYECIQTSSAISGLSKQDQLLFGVEILADYITIDTPKELNGPLTINFVVPQFQKRLVAYDGYNTRLTFIAFGRVWVLTIGTLYRNGYGHNEVMIPTKTGELWARLKFKKYDFPWAAPMAWEGALHLKFAAAGSDSQAENLLVKKIQQFNPPQAAGQKYWIQLPDSLRYAPNAYIGVDGILRGNLVMTPH</sequence>
<dbReference type="EMBL" id="JACAZE010000002">
    <property type="protein sequence ID" value="KAF7321033.1"/>
    <property type="molecule type" value="Genomic_DNA"/>
</dbReference>
<comment type="caution">
    <text evidence="2">The sequence shown here is derived from an EMBL/GenBank/DDBJ whole genome shotgun (WGS) entry which is preliminary data.</text>
</comment>
<proteinExistence type="predicted"/>
<evidence type="ECO:0000256" key="1">
    <source>
        <dbReference type="SAM" id="MobiDB-lite"/>
    </source>
</evidence>
<gene>
    <name evidence="2" type="ORF">HMN09_00190500</name>
</gene>
<name>A0A8H6WNA0_MYCCL</name>
<accession>A0A8H6WNA0</accession>
<feature type="compositionally biased region" description="Basic and acidic residues" evidence="1">
    <location>
        <begin position="27"/>
        <end position="37"/>
    </location>
</feature>
<protein>
    <submittedName>
        <fullName evidence="2">Uncharacterized protein</fullName>
    </submittedName>
</protein>
<reference evidence="2" key="1">
    <citation type="submission" date="2020-05" db="EMBL/GenBank/DDBJ databases">
        <title>Mycena genomes resolve the evolution of fungal bioluminescence.</title>
        <authorList>
            <person name="Tsai I.J."/>
        </authorList>
    </citation>
    <scope>NUCLEOTIDE SEQUENCE</scope>
    <source>
        <strain evidence="2">110903Hualien_Pintung</strain>
    </source>
</reference>
<keyword evidence="3" id="KW-1185">Reference proteome</keyword>
<feature type="compositionally biased region" description="Polar residues" evidence="1">
    <location>
        <begin position="1"/>
        <end position="11"/>
    </location>
</feature>
<evidence type="ECO:0000313" key="2">
    <source>
        <dbReference type="EMBL" id="KAF7321033.1"/>
    </source>
</evidence>
<dbReference type="AlphaFoldDB" id="A0A8H6WNA0"/>
<dbReference type="OrthoDB" id="2959034at2759"/>
<feature type="region of interest" description="Disordered" evidence="1">
    <location>
        <begin position="1"/>
        <end position="61"/>
    </location>
</feature>